<protein>
    <submittedName>
        <fullName evidence="1">Uncharacterized protein</fullName>
    </submittedName>
</protein>
<dbReference type="Proteomes" id="UP000554482">
    <property type="component" value="Unassembled WGS sequence"/>
</dbReference>
<dbReference type="OrthoDB" id="10531380at2759"/>
<keyword evidence="2" id="KW-1185">Reference proteome</keyword>
<feature type="non-terminal residue" evidence="1">
    <location>
        <position position="1"/>
    </location>
</feature>
<comment type="caution">
    <text evidence="1">The sequence shown here is derived from an EMBL/GenBank/DDBJ whole genome shotgun (WGS) entry which is preliminary data.</text>
</comment>
<sequence>FLVGESAREWANSKGITLQQTKEKDSEWLITEKAKMQWLKYRKMLEDAKARSESSMQSVP</sequence>
<dbReference type="EMBL" id="JABWDY010028816">
    <property type="protein sequence ID" value="KAF5186822.1"/>
    <property type="molecule type" value="Genomic_DNA"/>
</dbReference>
<reference evidence="1 2" key="1">
    <citation type="submission" date="2020-06" db="EMBL/GenBank/DDBJ databases">
        <title>Transcriptomic and genomic resources for Thalictrum thalictroides and T. hernandezii: Facilitating candidate gene discovery in an emerging model plant lineage.</title>
        <authorList>
            <person name="Arias T."/>
            <person name="Riano-Pachon D.M."/>
            <person name="Di Stilio V.S."/>
        </authorList>
    </citation>
    <scope>NUCLEOTIDE SEQUENCE [LARGE SCALE GENOMIC DNA]</scope>
    <source>
        <strain evidence="2">cv. WT478/WT964</strain>
        <tissue evidence="1">Leaves</tissue>
    </source>
</reference>
<name>A0A7J6VR23_THATH</name>
<accession>A0A7J6VR23</accession>
<evidence type="ECO:0000313" key="2">
    <source>
        <dbReference type="Proteomes" id="UP000554482"/>
    </source>
</evidence>
<organism evidence="1 2">
    <name type="scientific">Thalictrum thalictroides</name>
    <name type="common">Rue-anemone</name>
    <name type="synonym">Anemone thalictroides</name>
    <dbReference type="NCBI Taxonomy" id="46969"/>
    <lineage>
        <taxon>Eukaryota</taxon>
        <taxon>Viridiplantae</taxon>
        <taxon>Streptophyta</taxon>
        <taxon>Embryophyta</taxon>
        <taxon>Tracheophyta</taxon>
        <taxon>Spermatophyta</taxon>
        <taxon>Magnoliopsida</taxon>
        <taxon>Ranunculales</taxon>
        <taxon>Ranunculaceae</taxon>
        <taxon>Thalictroideae</taxon>
        <taxon>Thalictrum</taxon>
    </lineage>
</organism>
<dbReference type="AlphaFoldDB" id="A0A7J6VR23"/>
<proteinExistence type="predicted"/>
<evidence type="ECO:0000313" key="1">
    <source>
        <dbReference type="EMBL" id="KAF5186822.1"/>
    </source>
</evidence>
<feature type="non-terminal residue" evidence="1">
    <location>
        <position position="60"/>
    </location>
</feature>
<gene>
    <name evidence="1" type="ORF">FRX31_023591</name>
</gene>